<gene>
    <name evidence="2" type="ORF">KK060_20000</name>
</gene>
<dbReference type="Proteomes" id="UP000772618">
    <property type="component" value="Unassembled WGS sequence"/>
</dbReference>
<protein>
    <submittedName>
        <fullName evidence="2">Uncharacterized protein</fullName>
    </submittedName>
</protein>
<keyword evidence="1" id="KW-0472">Membrane</keyword>
<dbReference type="RefSeq" id="WP_254155568.1">
    <property type="nucleotide sequence ID" value="NZ_JAHESD010000060.1"/>
</dbReference>
<keyword evidence="1" id="KW-0812">Transmembrane</keyword>
<comment type="caution">
    <text evidence="2">The sequence shown here is derived from an EMBL/GenBank/DDBJ whole genome shotgun (WGS) entry which is preliminary data.</text>
</comment>
<name>A0ABS5VXG4_9BACT</name>
<accession>A0ABS5VXG4</accession>
<feature type="transmembrane region" description="Helical" evidence="1">
    <location>
        <begin position="278"/>
        <end position="295"/>
    </location>
</feature>
<proteinExistence type="predicted"/>
<sequence>MWNIFSKDSIKNRILSGFLFLIIFFLLLISIALYFLNRSVSIANIDRNISKLQIFTLSLFKNDNDFFDLETINENYFRTAQSNYLLRRDSINKIIKSEIEALLLENRLADSEVHTSLMSIDSAVKIYNARFSKLEELIWRKGFKDFGVEGQMRFHAHELEKREMQVDYVDLLLLRRNEKDFLLRLDKQYLTNFDVSALRLLKKIEKQSVKNVAAAEHLKHYHDNFKELAWIIKQIGLNSNEGLRNDLNLLTEYISSEYLILSQHSYQLSLRAQNQARVLFAMLFVTAFVFSIISAV</sequence>
<keyword evidence="3" id="KW-1185">Reference proteome</keyword>
<organism evidence="2 3">
    <name type="scientific">Chryseosolibacter indicus</name>
    <dbReference type="NCBI Taxonomy" id="2782351"/>
    <lineage>
        <taxon>Bacteria</taxon>
        <taxon>Pseudomonadati</taxon>
        <taxon>Bacteroidota</taxon>
        <taxon>Cytophagia</taxon>
        <taxon>Cytophagales</taxon>
        <taxon>Chryseotaleaceae</taxon>
        <taxon>Chryseosolibacter</taxon>
    </lineage>
</organism>
<evidence type="ECO:0000313" key="2">
    <source>
        <dbReference type="EMBL" id="MBT1705584.1"/>
    </source>
</evidence>
<keyword evidence="1" id="KW-1133">Transmembrane helix</keyword>
<evidence type="ECO:0000313" key="3">
    <source>
        <dbReference type="Proteomes" id="UP000772618"/>
    </source>
</evidence>
<feature type="transmembrane region" description="Helical" evidence="1">
    <location>
        <begin position="14"/>
        <end position="36"/>
    </location>
</feature>
<dbReference type="EMBL" id="JAHESD010000060">
    <property type="protein sequence ID" value="MBT1705584.1"/>
    <property type="molecule type" value="Genomic_DNA"/>
</dbReference>
<reference evidence="2 3" key="1">
    <citation type="submission" date="2021-05" db="EMBL/GenBank/DDBJ databases">
        <title>A Polyphasic approach of four new species of the genus Ohtaekwangia: Ohtaekwangia histidinii sp. nov., Ohtaekwangia cretensis sp. nov., Ohtaekwangia indiensis sp. nov., Ohtaekwangia reichenbachii sp. nov. from diverse environment.</title>
        <authorList>
            <person name="Octaviana S."/>
        </authorList>
    </citation>
    <scope>NUCLEOTIDE SEQUENCE [LARGE SCALE GENOMIC DNA]</scope>
    <source>
        <strain evidence="2 3">PWU20</strain>
    </source>
</reference>
<evidence type="ECO:0000256" key="1">
    <source>
        <dbReference type="SAM" id="Phobius"/>
    </source>
</evidence>